<dbReference type="InterPro" id="IPR012337">
    <property type="entry name" value="RNaseH-like_sf"/>
</dbReference>
<dbReference type="GeneID" id="19892694"/>
<reference evidence="7 8" key="1">
    <citation type="journal article" date="2012" name="Sci. Rep.">
        <title>Genomic perspectives on the evolution of fungal entomopathogenicity in Beauveria bassiana.</title>
        <authorList>
            <person name="Xiao G."/>
            <person name="Ying S.H."/>
            <person name="Zheng P."/>
            <person name="Wang Z.L."/>
            <person name="Zhang S."/>
            <person name="Xie X.Q."/>
            <person name="Shang Y."/>
            <person name="St Leger R.J."/>
            <person name="Zhao G.P."/>
            <person name="Wang C."/>
            <person name="Feng M.G."/>
        </authorList>
    </citation>
    <scope>NUCLEOTIDE SEQUENCE [LARGE SCALE GENOMIC DNA]</scope>
    <source>
        <strain evidence="7 8">ARSEF 2860</strain>
    </source>
</reference>
<dbReference type="PANTHER" id="PTHR46481">
    <property type="entry name" value="ZINC FINGER BED DOMAIN-CONTAINING PROTEIN 4"/>
    <property type="match status" value="1"/>
</dbReference>
<keyword evidence="5" id="KW-0539">Nucleus</keyword>
<proteinExistence type="predicted"/>
<dbReference type="AlphaFoldDB" id="J5JBT2"/>
<evidence type="ECO:0000256" key="2">
    <source>
        <dbReference type="ARBA" id="ARBA00022723"/>
    </source>
</evidence>
<keyword evidence="8" id="KW-1185">Reference proteome</keyword>
<dbReference type="RefSeq" id="XP_008603001.1">
    <property type="nucleotide sequence ID" value="XM_008604779.1"/>
</dbReference>
<evidence type="ECO:0000256" key="4">
    <source>
        <dbReference type="ARBA" id="ARBA00022833"/>
    </source>
</evidence>
<feature type="domain" description="HAT C-terminal dimerisation" evidence="6">
    <location>
        <begin position="398"/>
        <end position="480"/>
    </location>
</feature>
<dbReference type="InterPro" id="IPR008906">
    <property type="entry name" value="HATC_C_dom"/>
</dbReference>
<evidence type="ECO:0000313" key="8">
    <source>
        <dbReference type="Proteomes" id="UP000002762"/>
    </source>
</evidence>
<evidence type="ECO:0000313" key="7">
    <source>
        <dbReference type="EMBL" id="EJP61386.1"/>
    </source>
</evidence>
<dbReference type="HOGENOM" id="CLU_009123_10_5_1"/>
<gene>
    <name evidence="7" type="ORF">BBA_09682</name>
</gene>
<dbReference type="GO" id="GO:0005634">
    <property type="term" value="C:nucleus"/>
    <property type="evidence" value="ECO:0007669"/>
    <property type="project" value="UniProtKB-SubCell"/>
</dbReference>
<accession>J5JBT2</accession>
<sequence length="486" mass="56174">MLPEHHSTVCSWIRQTFDSRRQVIFNLVKNSKSAVHLSFDLWTASNAFNYLGIVGHFVDVKGEKRDVLLGLPRLVGPHSGENMATYVKGVIEQYELGSKLGYFMLDNAESNDTCLETLAKWFPMDVRRRRLRCVGHVINLIVRAVIFGSNVAAFEAQLRGATDEFRFELWARKGAIALEIRSAIELYQSRWQKPRHDPNHRDLTNDFLNATDWVELERFYHFLKPFHILTKTMEGNANKPGAEGGHGAVWETLKTMDYLFIKFKQAAEETRLEEASHFKSGIDCGWAKLEDYYVKTDRTPVYRAALALHPSYGYDYFERHWKKAMGKPQWYSDMQSAVGGLFDEYRWQAEAETQAQAGLSQDDDDEIDADVNEYSSFGKRPISSLNAQRMRAKTVSELDLFQTRPIYAEDLDVTSPLEWWSRHQAEYPVLYRMAVDLFSIPGMSAECERIFSQTEKMITDERNRLSPETVEADQLQKQWLMRGLVL</sequence>
<dbReference type="Pfam" id="PF05699">
    <property type="entry name" value="Dimer_Tnp_hAT"/>
    <property type="match status" value="1"/>
</dbReference>
<dbReference type="GO" id="GO:0008270">
    <property type="term" value="F:zinc ion binding"/>
    <property type="evidence" value="ECO:0007669"/>
    <property type="project" value="UniProtKB-KW"/>
</dbReference>
<evidence type="ECO:0000256" key="5">
    <source>
        <dbReference type="ARBA" id="ARBA00023242"/>
    </source>
</evidence>
<dbReference type="EMBL" id="JH725211">
    <property type="protein sequence ID" value="EJP61386.1"/>
    <property type="molecule type" value="Genomic_DNA"/>
</dbReference>
<protein>
    <submittedName>
        <fullName evidence="7">Transposase-like protein</fullName>
    </submittedName>
</protein>
<keyword evidence="2" id="KW-0479">Metal-binding</keyword>
<dbReference type="GO" id="GO:0046983">
    <property type="term" value="F:protein dimerization activity"/>
    <property type="evidence" value="ECO:0007669"/>
    <property type="project" value="InterPro"/>
</dbReference>
<dbReference type="SUPFAM" id="SSF53098">
    <property type="entry name" value="Ribonuclease H-like"/>
    <property type="match status" value="1"/>
</dbReference>
<keyword evidence="3" id="KW-0863">Zinc-finger</keyword>
<organism evidence="7 8">
    <name type="scientific">Beauveria bassiana (strain ARSEF 2860)</name>
    <name type="common">White muscardine disease fungus</name>
    <name type="synonym">Tritirachium shiotae</name>
    <dbReference type="NCBI Taxonomy" id="655819"/>
    <lineage>
        <taxon>Eukaryota</taxon>
        <taxon>Fungi</taxon>
        <taxon>Dikarya</taxon>
        <taxon>Ascomycota</taxon>
        <taxon>Pezizomycotina</taxon>
        <taxon>Sordariomycetes</taxon>
        <taxon>Hypocreomycetidae</taxon>
        <taxon>Hypocreales</taxon>
        <taxon>Cordycipitaceae</taxon>
        <taxon>Beauveria</taxon>
    </lineage>
</organism>
<keyword evidence="4" id="KW-0862">Zinc</keyword>
<dbReference type="PANTHER" id="PTHR46481:SF10">
    <property type="entry name" value="ZINC FINGER BED DOMAIN-CONTAINING PROTEIN 39"/>
    <property type="match status" value="1"/>
</dbReference>
<evidence type="ECO:0000259" key="6">
    <source>
        <dbReference type="Pfam" id="PF05699"/>
    </source>
</evidence>
<dbReference type="Proteomes" id="UP000002762">
    <property type="component" value="Unassembled WGS sequence"/>
</dbReference>
<comment type="subcellular location">
    <subcellularLocation>
        <location evidence="1">Nucleus</location>
    </subcellularLocation>
</comment>
<dbReference type="InterPro" id="IPR052035">
    <property type="entry name" value="ZnF_BED_domain_contain"/>
</dbReference>
<evidence type="ECO:0000256" key="1">
    <source>
        <dbReference type="ARBA" id="ARBA00004123"/>
    </source>
</evidence>
<dbReference type="InParanoid" id="J5JBT2"/>
<name>J5JBT2_BEAB2</name>
<evidence type="ECO:0000256" key="3">
    <source>
        <dbReference type="ARBA" id="ARBA00022771"/>
    </source>
</evidence>